<gene>
    <name evidence="3" type="ORF">GCM10022216_10810</name>
</gene>
<dbReference type="PANTHER" id="PTHR43428">
    <property type="entry name" value="ARSENATE REDUCTASE"/>
    <property type="match status" value="1"/>
</dbReference>
<proteinExistence type="predicted"/>
<dbReference type="InterPro" id="IPR023485">
    <property type="entry name" value="Ptyr_pPase"/>
</dbReference>
<evidence type="ECO:0000259" key="2">
    <source>
        <dbReference type="SMART" id="SM00226"/>
    </source>
</evidence>
<reference evidence="4" key="1">
    <citation type="journal article" date="2019" name="Int. J. Syst. Evol. Microbiol.">
        <title>The Global Catalogue of Microorganisms (GCM) 10K type strain sequencing project: providing services to taxonomists for standard genome sequencing and annotation.</title>
        <authorList>
            <consortium name="The Broad Institute Genomics Platform"/>
            <consortium name="The Broad Institute Genome Sequencing Center for Infectious Disease"/>
            <person name="Wu L."/>
            <person name="Ma J."/>
        </authorList>
    </citation>
    <scope>NUCLEOTIDE SEQUENCE [LARGE SCALE GENOMIC DNA]</scope>
    <source>
        <strain evidence="4">JCM 16704</strain>
    </source>
</reference>
<organism evidence="3 4">
    <name type="scientific">Sphingobacterium kyonggiense</name>
    <dbReference type="NCBI Taxonomy" id="714075"/>
    <lineage>
        <taxon>Bacteria</taxon>
        <taxon>Pseudomonadati</taxon>
        <taxon>Bacteroidota</taxon>
        <taxon>Sphingobacteriia</taxon>
        <taxon>Sphingobacteriales</taxon>
        <taxon>Sphingobacteriaceae</taxon>
        <taxon>Sphingobacterium</taxon>
    </lineage>
</organism>
<name>A0ABP7YHL2_9SPHI</name>
<dbReference type="SMART" id="SM00226">
    <property type="entry name" value="LMWPc"/>
    <property type="match status" value="1"/>
</dbReference>
<protein>
    <submittedName>
        <fullName evidence="3">Protein-tyrosine-phosphatase</fullName>
    </submittedName>
</protein>
<sequence length="206" mass="23386">METAIYPKIDEFLNSLDANQVPTERATVLKELAHQVKARLDQRLPVELRFICTHNSRRSHFAQIWAHVIAEHHQVHEITFSSAGTEITALNQQVVQTLIQQGFEIAIPEQKANPHYEIQYADNRASILSFSKNLQDDSLLKGDFIAIMTCSEADQGCPFVPGALLRVALPFEDPKIADGTAEEEKVYLERSIQIAREMKLLFQYIV</sequence>
<dbReference type="Gene3D" id="3.40.50.2300">
    <property type="match status" value="1"/>
</dbReference>
<evidence type="ECO:0000313" key="4">
    <source>
        <dbReference type="Proteomes" id="UP001500101"/>
    </source>
</evidence>
<dbReference type="PANTHER" id="PTHR43428:SF1">
    <property type="entry name" value="ARSENATE REDUCTASE"/>
    <property type="match status" value="1"/>
</dbReference>
<evidence type="ECO:0000256" key="1">
    <source>
        <dbReference type="ARBA" id="ARBA00022849"/>
    </source>
</evidence>
<keyword evidence="4" id="KW-1185">Reference proteome</keyword>
<keyword evidence="1" id="KW-0059">Arsenical resistance</keyword>
<accession>A0ABP7YHL2</accession>
<feature type="domain" description="Phosphotyrosine protein phosphatase I" evidence="2">
    <location>
        <begin position="46"/>
        <end position="204"/>
    </location>
</feature>
<dbReference type="EMBL" id="BAAAZI010000006">
    <property type="protein sequence ID" value="GAA4136181.1"/>
    <property type="molecule type" value="Genomic_DNA"/>
</dbReference>
<dbReference type="RefSeq" id="WP_344673596.1">
    <property type="nucleotide sequence ID" value="NZ_BAAAZI010000006.1"/>
</dbReference>
<comment type="caution">
    <text evidence="3">The sequence shown here is derived from an EMBL/GenBank/DDBJ whole genome shotgun (WGS) entry which is preliminary data.</text>
</comment>
<evidence type="ECO:0000313" key="3">
    <source>
        <dbReference type="EMBL" id="GAA4136181.1"/>
    </source>
</evidence>
<dbReference type="SUPFAM" id="SSF52788">
    <property type="entry name" value="Phosphotyrosine protein phosphatases I"/>
    <property type="match status" value="1"/>
</dbReference>
<dbReference type="Proteomes" id="UP001500101">
    <property type="component" value="Unassembled WGS sequence"/>
</dbReference>
<dbReference type="InterPro" id="IPR036196">
    <property type="entry name" value="Ptyr_pPase_sf"/>
</dbReference>